<protein>
    <submittedName>
        <fullName evidence="1">Uncharacterized protein</fullName>
    </submittedName>
</protein>
<organism evidence="1 2">
    <name type="scientific">Tieghemostelium lacteum</name>
    <name type="common">Slime mold</name>
    <name type="synonym">Dictyostelium lacteum</name>
    <dbReference type="NCBI Taxonomy" id="361077"/>
    <lineage>
        <taxon>Eukaryota</taxon>
        <taxon>Amoebozoa</taxon>
        <taxon>Evosea</taxon>
        <taxon>Eumycetozoa</taxon>
        <taxon>Dictyostelia</taxon>
        <taxon>Dictyosteliales</taxon>
        <taxon>Raperosteliaceae</taxon>
        <taxon>Tieghemostelium</taxon>
    </lineage>
</organism>
<dbReference type="EMBL" id="LODT01000004">
    <property type="protein sequence ID" value="KYR02402.1"/>
    <property type="molecule type" value="Genomic_DNA"/>
</dbReference>
<gene>
    <name evidence="1" type="ORF">DLAC_01242</name>
</gene>
<reference evidence="1 2" key="1">
    <citation type="submission" date="2015-12" db="EMBL/GenBank/DDBJ databases">
        <title>Dictyostelia acquired genes for synthesis and detection of signals that induce cell-type specialization by lateral gene transfer from prokaryotes.</title>
        <authorList>
            <person name="Gloeckner G."/>
            <person name="Schaap P."/>
        </authorList>
    </citation>
    <scope>NUCLEOTIDE SEQUENCE [LARGE SCALE GENOMIC DNA]</scope>
    <source>
        <strain evidence="1 2">TK</strain>
    </source>
</reference>
<sequence length="720" mass="84353">MELELFRLIFNNKYISNYIYKCIEEHNNNLYYTRLIRKKPKRYNELRNVESLLKKNQLNLFLDKCKRIIAHGLDIHQELYFRPDAVKLICLLVNDMTIFTFLYQQLYFLFEGQILVKVKPLPIKEPFQGICSGKSPYTVDSSNIFSKCCESGSLEKCKFIWNELNQSKLESPETIDVVYCFQRSLESGSRDVVDWFIATFQTKLNSIKDLPWRLILPHLVKYKWMDIFSKFGTPAAKIYFSELNEFKISVSVDTINIPLLKTIISKPENCTTKTIRELTSSVCAIKVCELEDIVRNGIVEQQIELINLLLPLIKKYKLEIDTFEFLQKLVHLNNFSLFKHIDENFPPIGSLSYGTLLEYICEHSQMDFLRYITEVKKIYMQNGNSSLLSLVYPMEVIKYLHDQYKNIYFLHFSISRMSKEKIEFVGTHTRLVDDFLLKNATAISSKLQLGLYVESGSIETLLNNSTPISSKSQYRWYVEPASIETLKICMQKCKSYDIPFMPRVSYNLLAQERKITSSDLQWILDQESLKPEFINSLSYFINYGRVECVEYLLARHFEECPELTLEQVKNAMKSNSLEMVKLILRYYPHCSVADRIVIDKTTFEHGVPVNINIYKHIASNSKITFLFRQPIIKKQIKKENLPLIQFISETNLQQSIFNQDLMQCAMSSLSIFKWLYENRSEGGDYKSLMALAQLSKELTKPLIIKYLNSMKLYIRKTVVK</sequence>
<dbReference type="Proteomes" id="UP000076078">
    <property type="component" value="Unassembled WGS sequence"/>
</dbReference>
<keyword evidence="2" id="KW-1185">Reference proteome</keyword>
<proteinExistence type="predicted"/>
<accession>A0A152A837</accession>
<dbReference type="AlphaFoldDB" id="A0A152A837"/>
<evidence type="ECO:0000313" key="2">
    <source>
        <dbReference type="Proteomes" id="UP000076078"/>
    </source>
</evidence>
<comment type="caution">
    <text evidence="1">The sequence shown here is derived from an EMBL/GenBank/DDBJ whole genome shotgun (WGS) entry which is preliminary data.</text>
</comment>
<name>A0A152A837_TIELA</name>
<dbReference type="InParanoid" id="A0A152A837"/>
<evidence type="ECO:0000313" key="1">
    <source>
        <dbReference type="EMBL" id="KYR02402.1"/>
    </source>
</evidence>